<dbReference type="CDD" id="cd00198">
    <property type="entry name" value="vWFA"/>
    <property type="match status" value="1"/>
</dbReference>
<feature type="compositionally biased region" description="Low complexity" evidence="5">
    <location>
        <begin position="109"/>
        <end position="118"/>
    </location>
</feature>
<evidence type="ECO:0000256" key="3">
    <source>
        <dbReference type="ARBA" id="ARBA00022729"/>
    </source>
</evidence>
<keyword evidence="6" id="KW-1133">Transmembrane helix</keyword>
<dbReference type="InterPro" id="IPR036465">
    <property type="entry name" value="vWFA_dom_sf"/>
</dbReference>
<dbReference type="InterPro" id="IPR041033">
    <property type="entry name" value="SpaA_PFL_dom_1"/>
</dbReference>
<proteinExistence type="predicted"/>
<organism evidence="9 10">
    <name type="scientific">Pseudobutyrivibrio xylanivorans DSM 14809</name>
    <dbReference type="NCBI Taxonomy" id="1123012"/>
    <lineage>
        <taxon>Bacteria</taxon>
        <taxon>Bacillati</taxon>
        <taxon>Bacillota</taxon>
        <taxon>Clostridia</taxon>
        <taxon>Lachnospirales</taxon>
        <taxon>Lachnospiraceae</taxon>
        <taxon>Pseudobutyrivibrio</taxon>
    </lineage>
</organism>
<gene>
    <name evidence="9" type="ORF">SAMN02745725_00990</name>
</gene>
<keyword evidence="6" id="KW-0472">Membrane</keyword>
<sequence>MKRRSLFNRIISLSIVAVLFLTSSASAFADVDEGSAPAVEETVESSEEAAISDVPATEEAVVPSEENSSIGEVVGEIVDKVAEVIGGDSQTPKEGSEATDEANKDEAVGENPEGNPEGNPEETQEGEPEGDPKEDPLKDDEKDKTEDGETDEEKLDEEKLDEEAKDECEHELVYTSNGDGTHTVKCSKCDMEEYTESCEFDEDGKCIHCGFERLPEPVLTYEDDEVIVTVKGAVPENADLKVTPIKKDVEETAEAFEEVAAKVLENTEVENFGTVGFIAYDICFINIETKEEVEPDGDVTISMEYKQHALPIDNLNFDEVESVDVSVIHINEETGTVDDLTKENKAELKLDGEKAISNAEFTSDTFSTYVFTYTANMYEQIRILFNNIDRNDQNLSDVSTTVINHRVTSASQVDNIGDFVEAIPGYRFLEARYTDPISKETVTFNKFKYETKQTGSNGWGSVYSGFIRLYQDDTAVTDSIEIAGELLVDMIYEKALALTITKKATGDPAADDETEYEFRIVESGTNAPAANKRFKVGNTDKSTDSNGVFTLKAGESADFATFDSGTYIITETRVVESQTEGDVEGYKLSDFKTMIFVNGELFNGKPYSPEYTGERNATFTIEENNLTDIIVKNYYYTKEEVSESQEILSKYIKYDPDAKDYNLQLKFVGPEKVVEETSYEIESESVIEPKHLNIVLVIDRSGSMGSRNRASHIQQATQLMAEVFKTKKHVEAKWKIVDFGSYANLASATSNWVDTDTFYGIVSKKGTNRSYSGAATDPYNNDRYGFDWYYDGYDRWERGGTNYEGALLKAKDEIATAEANVEKVIIFLTDGVPTMYNESGGGQSFTATAYTRALSAAEGITCNAFYSIGVDFDNTPYQISRNTYLYAADMLKNITAKVNATTKSDSTVDAENIPALFRSIAGKISSVTTGEEITETTTYRASNVVITDPLSEYVDIEPGSEFYISVEIDNVDIWQSATYINGKIGADGKQLNPAIFYLEDGGTHELKAEYDAEGRTMKMTIPSDYELKPNYAFKLSFQVIPSDTAYEEYLNSGYNAVGDPNTDNETAQQPTSSLKDGFYSNDKAIVSYEFQGNNPTPEFPHPVIQVYVINEWNLYKTDGFENPLGGAKFKLAVKDNPQESYEGTSKLDTPEDKGIVKWGSDGTQVIPTGKTYTLTEESPPLGYLKCTDYWEIEISEDNVPTVNAYKEDETEGEYEMVRNRNGNVVTYSLYFKNVHETYSLPETGGNGIYRTTLYGIVLMLTSVFLFYRNKKKSKVCIK</sequence>
<feature type="signal peptide" evidence="7">
    <location>
        <begin position="1"/>
        <end position="29"/>
    </location>
</feature>
<feature type="transmembrane region" description="Helical" evidence="6">
    <location>
        <begin position="1247"/>
        <end position="1267"/>
    </location>
</feature>
<keyword evidence="6" id="KW-0812">Transmembrane</keyword>
<feature type="domain" description="VWFA" evidence="8">
    <location>
        <begin position="693"/>
        <end position="920"/>
    </location>
</feature>
<accession>A0A1M6DPV5</accession>
<evidence type="ECO:0000256" key="1">
    <source>
        <dbReference type="ARBA" id="ARBA00022512"/>
    </source>
</evidence>
<keyword evidence="2" id="KW-0964">Secreted</keyword>
<dbReference type="Pfam" id="PF24558">
    <property type="entry name" value="DUF7604"/>
    <property type="match status" value="1"/>
</dbReference>
<feature type="compositionally biased region" description="Basic and acidic residues" evidence="5">
    <location>
        <begin position="130"/>
        <end position="147"/>
    </location>
</feature>
<keyword evidence="10" id="KW-1185">Reference proteome</keyword>
<dbReference type="InterPro" id="IPR019931">
    <property type="entry name" value="LPXTG_anchor"/>
</dbReference>
<dbReference type="Gene3D" id="3.40.50.410">
    <property type="entry name" value="von Willebrand factor, type A domain"/>
    <property type="match status" value="1"/>
</dbReference>
<dbReference type="InterPro" id="IPR002035">
    <property type="entry name" value="VWF_A"/>
</dbReference>
<dbReference type="RefSeq" id="WP_072913523.1">
    <property type="nucleotide sequence ID" value="NZ_FQYQ01000005.1"/>
</dbReference>
<dbReference type="OrthoDB" id="2204308at2"/>
<evidence type="ECO:0000256" key="7">
    <source>
        <dbReference type="SAM" id="SignalP"/>
    </source>
</evidence>
<dbReference type="PROSITE" id="PS50234">
    <property type="entry name" value="VWFA"/>
    <property type="match status" value="1"/>
</dbReference>
<keyword evidence="4" id="KW-0572">Peptidoglycan-anchor</keyword>
<dbReference type="EMBL" id="FQYQ01000005">
    <property type="protein sequence ID" value="SHI75220.1"/>
    <property type="molecule type" value="Genomic_DNA"/>
</dbReference>
<name>A0A1M6DPV5_PSEXY</name>
<reference evidence="9 10" key="1">
    <citation type="submission" date="2016-11" db="EMBL/GenBank/DDBJ databases">
        <authorList>
            <person name="Jaros S."/>
            <person name="Januszkiewicz K."/>
            <person name="Wedrychowicz H."/>
        </authorList>
    </citation>
    <scope>NUCLEOTIDE SEQUENCE [LARGE SCALE GENOMIC DNA]</scope>
    <source>
        <strain evidence="9 10">DSM 14809</strain>
    </source>
</reference>
<keyword evidence="3 7" id="KW-0732">Signal</keyword>
<dbReference type="InterPro" id="IPR055384">
    <property type="entry name" value="DUF7604"/>
</dbReference>
<dbReference type="Pfam" id="PF00746">
    <property type="entry name" value="Gram_pos_anchor"/>
    <property type="match status" value="1"/>
</dbReference>
<protein>
    <submittedName>
        <fullName evidence="9">LPXTG-motif cell wall anchor domain-containing protein</fullName>
    </submittedName>
</protein>
<dbReference type="Proteomes" id="UP000184185">
    <property type="component" value="Unassembled WGS sequence"/>
</dbReference>
<dbReference type="STRING" id="185007.SAMN02910350_00020"/>
<feature type="region of interest" description="Disordered" evidence="5">
    <location>
        <begin position="38"/>
        <end position="168"/>
    </location>
</feature>
<dbReference type="Gene3D" id="2.60.40.10">
    <property type="entry name" value="Immunoglobulins"/>
    <property type="match status" value="1"/>
</dbReference>
<evidence type="ECO:0000256" key="4">
    <source>
        <dbReference type="ARBA" id="ARBA00023088"/>
    </source>
</evidence>
<dbReference type="Pfam" id="PF17802">
    <property type="entry name" value="SpaA"/>
    <property type="match status" value="1"/>
</dbReference>
<feature type="chain" id="PRO_5013336747" evidence="7">
    <location>
        <begin position="30"/>
        <end position="1278"/>
    </location>
</feature>
<evidence type="ECO:0000313" key="10">
    <source>
        <dbReference type="Proteomes" id="UP000184185"/>
    </source>
</evidence>
<evidence type="ECO:0000256" key="2">
    <source>
        <dbReference type="ARBA" id="ARBA00022525"/>
    </source>
</evidence>
<evidence type="ECO:0000313" key="9">
    <source>
        <dbReference type="EMBL" id="SHI75220.1"/>
    </source>
</evidence>
<keyword evidence="1" id="KW-0134">Cell wall</keyword>
<evidence type="ECO:0000256" key="6">
    <source>
        <dbReference type="SAM" id="Phobius"/>
    </source>
</evidence>
<dbReference type="AlphaFoldDB" id="A0A1M6DPV5"/>
<dbReference type="SUPFAM" id="SSF53300">
    <property type="entry name" value="vWA-like"/>
    <property type="match status" value="1"/>
</dbReference>
<dbReference type="NCBIfam" id="TIGR01167">
    <property type="entry name" value="LPXTG_anchor"/>
    <property type="match status" value="1"/>
</dbReference>
<dbReference type="InterPro" id="IPR013783">
    <property type="entry name" value="Ig-like_fold"/>
</dbReference>
<evidence type="ECO:0000259" key="8">
    <source>
        <dbReference type="PROSITE" id="PS50234"/>
    </source>
</evidence>
<evidence type="ECO:0000256" key="5">
    <source>
        <dbReference type="SAM" id="MobiDB-lite"/>
    </source>
</evidence>
<feature type="compositionally biased region" description="Acidic residues" evidence="5">
    <location>
        <begin position="148"/>
        <end position="166"/>
    </location>
</feature>
<feature type="compositionally biased region" description="Acidic residues" evidence="5">
    <location>
        <begin position="119"/>
        <end position="129"/>
    </location>
</feature>